<evidence type="ECO:0000313" key="6">
    <source>
        <dbReference type="Proteomes" id="UP000027466"/>
    </source>
</evidence>
<gene>
    <name evidence="5" type="ORF">BG61_39890</name>
</gene>
<dbReference type="RefSeq" id="WP_051672973.1">
    <property type="nucleotide sequence ID" value="NZ_CADFFX010000057.1"/>
</dbReference>
<dbReference type="InterPro" id="IPR041040">
    <property type="entry name" value="3HCDH_RFF"/>
</dbReference>
<evidence type="ECO:0000259" key="2">
    <source>
        <dbReference type="Pfam" id="PF00725"/>
    </source>
</evidence>
<dbReference type="InterPro" id="IPR008927">
    <property type="entry name" value="6-PGluconate_DH-like_C_sf"/>
</dbReference>
<dbReference type="PANTHER" id="PTHR48075:SF5">
    <property type="entry name" value="3-HYDROXYBUTYRYL-COA DEHYDROGENASE"/>
    <property type="match status" value="1"/>
</dbReference>
<dbReference type="Proteomes" id="UP000027466">
    <property type="component" value="Unassembled WGS sequence"/>
</dbReference>
<dbReference type="PANTHER" id="PTHR48075">
    <property type="entry name" value="3-HYDROXYACYL-COA DEHYDROGENASE FAMILY PROTEIN"/>
    <property type="match status" value="1"/>
</dbReference>
<feature type="domain" description="3-hydroxyacyl-CoA dehydrogenase NAD binding" evidence="3">
    <location>
        <begin position="10"/>
        <end position="188"/>
    </location>
</feature>
<dbReference type="SUPFAM" id="SSF48179">
    <property type="entry name" value="6-phosphogluconate dehydrogenase C-terminal domain-like"/>
    <property type="match status" value="2"/>
</dbReference>
<dbReference type="Gene3D" id="3.40.50.720">
    <property type="entry name" value="NAD(P)-binding Rossmann-like Domain"/>
    <property type="match status" value="1"/>
</dbReference>
<dbReference type="Pfam" id="PF02737">
    <property type="entry name" value="3HCDH_N"/>
    <property type="match status" value="1"/>
</dbReference>
<protein>
    <submittedName>
        <fullName evidence="5">3-hydroxyacyl-CoA dehydrogenase</fullName>
    </submittedName>
</protein>
<dbReference type="InterPro" id="IPR006108">
    <property type="entry name" value="3HC_DH_C"/>
</dbReference>
<dbReference type="InterPro" id="IPR006176">
    <property type="entry name" value="3-OHacyl-CoA_DH_NAD-bd"/>
</dbReference>
<dbReference type="GO" id="GO:0070403">
    <property type="term" value="F:NAD+ binding"/>
    <property type="evidence" value="ECO:0007669"/>
    <property type="project" value="InterPro"/>
</dbReference>
<dbReference type="InterPro" id="IPR036291">
    <property type="entry name" value="NAD(P)-bd_dom_sf"/>
</dbReference>
<keyword evidence="6" id="KW-1185">Reference proteome</keyword>
<feature type="domain" description="3-hydroxybutyryl-CoA dehydrogenase reduced Rossmann-fold" evidence="4">
    <location>
        <begin position="351"/>
        <end position="419"/>
    </location>
</feature>
<dbReference type="GO" id="GO:0006631">
    <property type="term" value="P:fatty acid metabolic process"/>
    <property type="evidence" value="ECO:0007669"/>
    <property type="project" value="InterPro"/>
</dbReference>
<feature type="domain" description="3-hydroxyacyl-CoA dehydrogenase C-terminal" evidence="2">
    <location>
        <begin position="421"/>
        <end position="498"/>
    </location>
</feature>
<evidence type="ECO:0000259" key="3">
    <source>
        <dbReference type="Pfam" id="PF02737"/>
    </source>
</evidence>
<dbReference type="Gene3D" id="1.10.1040.50">
    <property type="match status" value="1"/>
</dbReference>
<evidence type="ECO:0000256" key="1">
    <source>
        <dbReference type="ARBA" id="ARBA00023002"/>
    </source>
</evidence>
<keyword evidence="1" id="KW-0560">Oxidoreductase</keyword>
<dbReference type="NCBIfam" id="NF006124">
    <property type="entry name" value="PRK08268.1"/>
    <property type="match status" value="1"/>
</dbReference>
<dbReference type="STRING" id="60547.GCA_000751215_06779"/>
<dbReference type="SUPFAM" id="SSF51735">
    <property type="entry name" value="NAD(P)-binding Rossmann-fold domains"/>
    <property type="match status" value="1"/>
</dbReference>
<feature type="domain" description="3-hydroxyacyl-CoA dehydrogenase C-terminal" evidence="2">
    <location>
        <begin position="191"/>
        <end position="288"/>
    </location>
</feature>
<dbReference type="FunFam" id="3.40.50.720:FF:000009">
    <property type="entry name" value="Fatty oxidation complex, alpha subunit"/>
    <property type="match status" value="1"/>
</dbReference>
<evidence type="ECO:0000259" key="4">
    <source>
        <dbReference type="Pfam" id="PF18321"/>
    </source>
</evidence>
<dbReference type="InterPro" id="IPR013328">
    <property type="entry name" value="6PGD_dom2"/>
</dbReference>
<proteinExistence type="predicted"/>
<name>A0A069PF26_9BURK</name>
<dbReference type="AlphaFoldDB" id="A0A069PF26"/>
<evidence type="ECO:0000313" key="5">
    <source>
        <dbReference type="EMBL" id="KDR38444.1"/>
    </source>
</evidence>
<dbReference type="Gene3D" id="1.10.1040.10">
    <property type="entry name" value="N-(1-d-carboxylethyl)-l-norvaline Dehydrogenase, domain 2"/>
    <property type="match status" value="1"/>
</dbReference>
<accession>A0A069PF26</accession>
<dbReference type="EMBL" id="JFHC01000089">
    <property type="protein sequence ID" value="KDR38444.1"/>
    <property type="molecule type" value="Genomic_DNA"/>
</dbReference>
<sequence length="516" mass="54709">MSAGLHESQHVGIVGAGAMGAGIAQVAVLAGHRVVLYDLSARAVDQALASIAAALDKLVAKGRLQRTQAEYATGRLTAARGLEDLKDAGLVVEAVAEKLEIKQRLFADLEAIVGDECVLATNTSSISVTAIGASLARPERLVGMHFFNPAPLMALVEVVSGLATSKRVADLVHATAANWGKVPVHAKSTPGFIVNRVARPFYAEGLRVLIEQAADAASIDAVMREAGQFRMGPFELMDLIGHDVNFAVTESVFRAMFGDRRFTPSLVQRELVDGGFLGRKSGRGFFDYAPEAPKPEPIFEAPVSAPASVRLGPPSAPGARLQARLMEAGLPIAHERIDEPGVIAEIDGAWLMQTDGRTATKRAADLGRNDIVLVDFARDYFSAKAIGVSRAMQCGDAAYRAVLGALQRCHCEVVAMKDVAGLAVMRTVAMLVNEAADAVDQGVCSPDDLDLAMEKGVNYPIGPLKWADEAGVALIHRVLTHLAGHYGEDRYRISPLLSAHRWSGMPIHGGATHAAA</sequence>
<reference evidence="5 6" key="1">
    <citation type="submission" date="2014-03" db="EMBL/GenBank/DDBJ databases">
        <title>Draft Genome Sequences of Four Burkholderia Strains.</title>
        <authorList>
            <person name="Liu X.Y."/>
            <person name="Li C.X."/>
            <person name="Xu J.H."/>
        </authorList>
    </citation>
    <scope>NUCLEOTIDE SEQUENCE [LARGE SCALE GENOMIC DNA]</scope>
    <source>
        <strain evidence="5 6">DSM 50014</strain>
    </source>
</reference>
<comment type="caution">
    <text evidence="5">The sequence shown here is derived from an EMBL/GenBank/DDBJ whole genome shotgun (WGS) entry which is preliminary data.</text>
</comment>
<dbReference type="Pfam" id="PF00725">
    <property type="entry name" value="3HCDH"/>
    <property type="match status" value="2"/>
</dbReference>
<organism evidence="5 6">
    <name type="scientific">Caballeronia glathei</name>
    <dbReference type="NCBI Taxonomy" id="60547"/>
    <lineage>
        <taxon>Bacteria</taxon>
        <taxon>Pseudomonadati</taxon>
        <taxon>Pseudomonadota</taxon>
        <taxon>Betaproteobacteria</taxon>
        <taxon>Burkholderiales</taxon>
        <taxon>Burkholderiaceae</taxon>
        <taxon>Caballeronia</taxon>
    </lineage>
</organism>
<dbReference type="Pfam" id="PF18321">
    <property type="entry name" value="3HCDH_RFF"/>
    <property type="match status" value="1"/>
</dbReference>
<dbReference type="GO" id="GO:0016616">
    <property type="term" value="F:oxidoreductase activity, acting on the CH-OH group of donors, NAD or NADP as acceptor"/>
    <property type="evidence" value="ECO:0007669"/>
    <property type="project" value="InterPro"/>
</dbReference>